<dbReference type="AlphaFoldDB" id="A0AAE8M7N5"/>
<evidence type="ECO:0000313" key="3">
    <source>
        <dbReference type="Proteomes" id="UP001187734"/>
    </source>
</evidence>
<feature type="region of interest" description="Disordered" evidence="1">
    <location>
        <begin position="69"/>
        <end position="177"/>
    </location>
</feature>
<sequence>MKQAYNEDGLTILDNATKPRQRGNSASQGDEDFIDELLDDAFGFGDFNQTTLSTSARKFVTLSNRLQTGAHSNSAHGPSSSPVPASTSTAFAPINLKGNDPTTPSRFQKKSRPDQSMINSFDSSQSLANQQNDTRANDPTFLNTYGSGSRISKQSNRSGSWEFNNTRNTLVDSKPNMLSNTGINNSFTTKPNPFTRAGVNKSFTPRLNVFSAAKVSKHVTFALPPHRTSPAANSGENNIQIDQLAKLPENDALSPATDARPTTTSNFKETQSLREIQESFKRKIGSISTNVAESASSPATTMDWSSVYTRVKTSPNPLNPR</sequence>
<comment type="caution">
    <text evidence="2">The sequence shown here is derived from an EMBL/GenBank/DDBJ whole genome shotgun (WGS) entry which is preliminary data.</text>
</comment>
<feature type="compositionally biased region" description="Polar residues" evidence="1">
    <location>
        <begin position="140"/>
        <end position="177"/>
    </location>
</feature>
<proteinExistence type="predicted"/>
<protein>
    <submittedName>
        <fullName evidence="2">Uncharacterized protein</fullName>
    </submittedName>
</protein>
<accession>A0AAE8M7N5</accession>
<dbReference type="Proteomes" id="UP001187734">
    <property type="component" value="Unassembled WGS sequence"/>
</dbReference>
<organism evidence="2 3">
    <name type="scientific">Fusarium torulosum</name>
    <dbReference type="NCBI Taxonomy" id="33205"/>
    <lineage>
        <taxon>Eukaryota</taxon>
        <taxon>Fungi</taxon>
        <taxon>Dikarya</taxon>
        <taxon>Ascomycota</taxon>
        <taxon>Pezizomycotina</taxon>
        <taxon>Sordariomycetes</taxon>
        <taxon>Hypocreomycetidae</taxon>
        <taxon>Hypocreales</taxon>
        <taxon>Nectriaceae</taxon>
        <taxon>Fusarium</taxon>
    </lineage>
</organism>
<evidence type="ECO:0000256" key="1">
    <source>
        <dbReference type="SAM" id="MobiDB-lite"/>
    </source>
</evidence>
<feature type="compositionally biased region" description="Low complexity" evidence="1">
    <location>
        <begin position="78"/>
        <end position="93"/>
    </location>
</feature>
<keyword evidence="3" id="KW-1185">Reference proteome</keyword>
<evidence type="ECO:0000313" key="2">
    <source>
        <dbReference type="EMBL" id="SPJ75582.1"/>
    </source>
</evidence>
<feature type="compositionally biased region" description="Polar residues" evidence="1">
    <location>
        <begin position="114"/>
        <end position="134"/>
    </location>
</feature>
<dbReference type="EMBL" id="ONZP01000169">
    <property type="protein sequence ID" value="SPJ75582.1"/>
    <property type="molecule type" value="Genomic_DNA"/>
</dbReference>
<name>A0AAE8M7N5_9HYPO</name>
<reference evidence="2" key="1">
    <citation type="submission" date="2018-03" db="EMBL/GenBank/DDBJ databases">
        <authorList>
            <person name="Guldener U."/>
        </authorList>
    </citation>
    <scope>NUCLEOTIDE SEQUENCE</scope>
</reference>
<feature type="region of interest" description="Disordered" evidence="1">
    <location>
        <begin position="1"/>
        <end position="32"/>
    </location>
</feature>
<gene>
    <name evidence="2" type="ORF">FTOL_05313</name>
</gene>